<gene>
    <name evidence="1" type="ORF">GIB67_033356</name>
</gene>
<evidence type="ECO:0000313" key="1">
    <source>
        <dbReference type="EMBL" id="KAF6145997.1"/>
    </source>
</evidence>
<reference evidence="1 2" key="1">
    <citation type="journal article" date="2020" name="IScience">
        <title>Genome Sequencing of the Endangered Kingdonia uniflora (Circaeasteraceae, Ranunculales) Reveals Potential Mechanisms of Evolutionary Specialization.</title>
        <authorList>
            <person name="Sun Y."/>
            <person name="Deng T."/>
            <person name="Zhang A."/>
            <person name="Moore M.J."/>
            <person name="Landis J.B."/>
            <person name="Lin N."/>
            <person name="Zhang H."/>
            <person name="Zhang X."/>
            <person name="Huang J."/>
            <person name="Zhang X."/>
            <person name="Sun H."/>
            <person name="Wang H."/>
        </authorList>
    </citation>
    <scope>NUCLEOTIDE SEQUENCE [LARGE SCALE GENOMIC DNA]</scope>
    <source>
        <strain evidence="1">TB1705</strain>
        <tissue evidence="1">Leaf</tissue>
    </source>
</reference>
<evidence type="ECO:0000313" key="2">
    <source>
        <dbReference type="Proteomes" id="UP000541444"/>
    </source>
</evidence>
<protein>
    <submittedName>
        <fullName evidence="1">Uncharacterized protein</fullName>
    </submittedName>
</protein>
<organism evidence="1 2">
    <name type="scientific">Kingdonia uniflora</name>
    <dbReference type="NCBI Taxonomy" id="39325"/>
    <lineage>
        <taxon>Eukaryota</taxon>
        <taxon>Viridiplantae</taxon>
        <taxon>Streptophyta</taxon>
        <taxon>Embryophyta</taxon>
        <taxon>Tracheophyta</taxon>
        <taxon>Spermatophyta</taxon>
        <taxon>Magnoliopsida</taxon>
        <taxon>Ranunculales</taxon>
        <taxon>Circaeasteraceae</taxon>
        <taxon>Kingdonia</taxon>
    </lineage>
</organism>
<proteinExistence type="predicted"/>
<dbReference type="Proteomes" id="UP000541444">
    <property type="component" value="Unassembled WGS sequence"/>
</dbReference>
<dbReference type="EMBL" id="JACGCM010002017">
    <property type="protein sequence ID" value="KAF6145997.1"/>
    <property type="molecule type" value="Genomic_DNA"/>
</dbReference>
<accession>A0A7J7LTU6</accession>
<name>A0A7J7LTU6_9MAGN</name>
<sequence length="99" mass="11320">MGTHQHNNIHDARKLEMSLDNAGNFFDDCGVAPSEILGIDETSNTTTWLRNHSFETGESSRGPIDIVNEPPREPFMDEHFFNDDNMDLDFEFNVDPLIH</sequence>
<comment type="caution">
    <text evidence="1">The sequence shown here is derived from an EMBL/GenBank/DDBJ whole genome shotgun (WGS) entry which is preliminary data.</text>
</comment>
<dbReference type="AlphaFoldDB" id="A0A7J7LTU6"/>
<keyword evidence="2" id="KW-1185">Reference proteome</keyword>